<proteinExistence type="predicted"/>
<dbReference type="SFLD" id="SFLDS00029">
    <property type="entry name" value="Radical_SAM"/>
    <property type="match status" value="1"/>
</dbReference>
<dbReference type="InterPro" id="IPR058240">
    <property type="entry name" value="rSAM_sf"/>
</dbReference>
<dbReference type="SUPFAM" id="SSF102114">
    <property type="entry name" value="Radical SAM enzymes"/>
    <property type="match status" value="1"/>
</dbReference>
<evidence type="ECO:0000313" key="2">
    <source>
        <dbReference type="EMBL" id="QNO56700.1"/>
    </source>
</evidence>
<dbReference type="Gene3D" id="3.80.30.20">
    <property type="entry name" value="tm_1862 like domain"/>
    <property type="match status" value="1"/>
</dbReference>
<protein>
    <submittedName>
        <fullName evidence="2">tRNA-2-methylthio-N(6)-dimethylallyladenosine synthase</fullName>
        <ecNumber evidence="2">2.8.4.3</ecNumber>
    </submittedName>
</protein>
<dbReference type="GO" id="GO:0051536">
    <property type="term" value="F:iron-sulfur cluster binding"/>
    <property type="evidence" value="ECO:0007669"/>
    <property type="project" value="InterPro"/>
</dbReference>
<organism evidence="2">
    <name type="scientific">Candidatus Methanophaga sp. ANME-1 ERB7</name>
    <dbReference type="NCBI Taxonomy" id="2759913"/>
    <lineage>
        <taxon>Archaea</taxon>
        <taxon>Methanobacteriati</taxon>
        <taxon>Methanobacteriota</taxon>
        <taxon>Stenosarchaea group</taxon>
        <taxon>Methanomicrobia</taxon>
        <taxon>Candidatus Methanophagales</taxon>
        <taxon>Candidatus Methanophagaceae</taxon>
        <taxon>Candidatus Methanophaga</taxon>
    </lineage>
</organism>
<name>A0A7G9Z8W6_9EURY</name>
<dbReference type="PROSITE" id="PS51918">
    <property type="entry name" value="RADICAL_SAM"/>
    <property type="match status" value="1"/>
</dbReference>
<dbReference type="SFLD" id="SFLDG01082">
    <property type="entry name" value="B12-binding_domain_containing"/>
    <property type="match status" value="1"/>
</dbReference>
<accession>A0A7G9Z8W6</accession>
<dbReference type="InterPro" id="IPR023404">
    <property type="entry name" value="rSAM_horseshoe"/>
</dbReference>
<dbReference type="Gene3D" id="3.40.50.280">
    <property type="entry name" value="Cobalamin-binding domain"/>
    <property type="match status" value="1"/>
</dbReference>
<feature type="domain" description="Radical SAM core" evidence="1">
    <location>
        <begin position="227"/>
        <end position="471"/>
    </location>
</feature>
<dbReference type="EC" id="2.8.4.3" evidence="2"/>
<dbReference type="InterPro" id="IPR006638">
    <property type="entry name" value="Elp3/MiaA/NifB-like_rSAM"/>
</dbReference>
<dbReference type="PANTHER" id="PTHR42731">
    <property type="entry name" value="SLL1084 PROTEIN"/>
    <property type="match status" value="1"/>
</dbReference>
<keyword evidence="2" id="KW-0808">Transferase</keyword>
<dbReference type="EMBL" id="MT631665">
    <property type="protein sequence ID" value="QNO56700.1"/>
    <property type="molecule type" value="Genomic_DNA"/>
</dbReference>
<evidence type="ECO:0000259" key="1">
    <source>
        <dbReference type="PROSITE" id="PS51918"/>
    </source>
</evidence>
<reference evidence="2" key="1">
    <citation type="submission" date="2020-06" db="EMBL/GenBank/DDBJ databases">
        <title>Unique genomic features of the anaerobic methanotrophic archaea.</title>
        <authorList>
            <person name="Chadwick G.L."/>
            <person name="Skennerton C.T."/>
            <person name="Laso-Perez R."/>
            <person name="Leu A.O."/>
            <person name="Speth D.R."/>
            <person name="Yu H."/>
            <person name="Morgan-Lang C."/>
            <person name="Hatzenpichler R."/>
            <person name="Goudeau D."/>
            <person name="Malmstrom R."/>
            <person name="Brazelton W.J."/>
            <person name="Woyke T."/>
            <person name="Hallam S.J."/>
            <person name="Tyson G.W."/>
            <person name="Wegener G."/>
            <person name="Boetius A."/>
            <person name="Orphan V."/>
        </authorList>
    </citation>
    <scope>NUCLEOTIDE SEQUENCE</scope>
</reference>
<dbReference type="PANTHER" id="PTHR42731:SF4">
    <property type="entry name" value="RADICAL SAM DOMAIN PROTEIN"/>
    <property type="match status" value="1"/>
</dbReference>
<dbReference type="AlphaFoldDB" id="A0A7G9Z8W6"/>
<sequence length="560" mass="62677">MIFRRIRIKMKNTGTAFAERKISPKIVLTADETMMSKYRWGIFIGFSTCMPQGIFPEWFYFSVFSPPVPRKNGRAMYVDFGLRIVESCLAEVFGEDEVVVVHPRDLEHVVGSRTEIIGISGHDFLGINPPTSEFVDIVDTGPPYNRVKFFELMRKPVMKEKIVVAGGKAAWQLADETIMDKLNIDYVHLGEGELTIPALFKSILEGEELPGIIKGKEPNTDEIPNIRGATIHGLVEISRGCGRGCSFCTPTMQKLRFKSVEHVVRDVRTNVEAGQRSICLHSEDILRYGAKKIAPNDARVLNLIKSVASVEGIESVGASHIALATVYHNPGLLNAVSETCHSMLDQDWQGAQTGIETGSARLIAKHMRGKALPSPAEKWQEIVTQAFGILDDNNWFCAATMINGLPEETTDDVIKSIELVEDLKGISSLIVPMNFVSMRGAILDNDESFTMAKMTPEHWQLMGECIDHDLKIVPKLMRGYKNSKSIKSWLLSSAATRMANALNKYVNMMKRGEPPTERREVSKWLNPDIPDLKVTDAVKTNFKSKFKTKNLYTLVKSRNR</sequence>
<gene>
    <name evidence="2" type="primary">miaB_2</name>
    <name evidence="2" type="ORF">JBENMAEK_00019</name>
</gene>
<dbReference type="InterPro" id="IPR007197">
    <property type="entry name" value="rSAM"/>
</dbReference>
<dbReference type="GO" id="GO:0035597">
    <property type="term" value="F:tRNA-2-methylthio-N(6)-dimethylallyladenosine(37) synthase activity"/>
    <property type="evidence" value="ECO:0007669"/>
    <property type="project" value="UniProtKB-EC"/>
</dbReference>
<dbReference type="SMART" id="SM00729">
    <property type="entry name" value="Elp3"/>
    <property type="match status" value="1"/>
</dbReference>